<dbReference type="eggNOG" id="KOG2273">
    <property type="taxonomic scope" value="Eukaryota"/>
</dbReference>
<feature type="region of interest" description="Disordered" evidence="1">
    <location>
        <begin position="352"/>
        <end position="383"/>
    </location>
</feature>
<dbReference type="PaxDb" id="284590-Q6CT44"/>
<name>Q6CT44_KLULA</name>
<dbReference type="InParanoid" id="Q6CT44"/>
<feature type="compositionally biased region" description="Low complexity" evidence="1">
    <location>
        <begin position="60"/>
        <end position="70"/>
    </location>
</feature>
<accession>Q6CT44</accession>
<dbReference type="Gene3D" id="3.30.1520.10">
    <property type="entry name" value="Phox-like domain"/>
    <property type="match status" value="1"/>
</dbReference>
<reference evidence="3 4" key="1">
    <citation type="journal article" date="2004" name="Nature">
        <title>Genome evolution in yeasts.</title>
        <authorList>
            <consortium name="Genolevures"/>
            <person name="Dujon B."/>
            <person name="Sherman D."/>
            <person name="Fischer G."/>
            <person name="Durrens P."/>
            <person name="Casaregola S."/>
            <person name="Lafontaine I."/>
            <person name="de Montigny J."/>
            <person name="Marck C."/>
            <person name="Neuveglise C."/>
            <person name="Talla E."/>
            <person name="Goffard N."/>
            <person name="Frangeul L."/>
            <person name="Aigle M."/>
            <person name="Anthouard V."/>
            <person name="Babour A."/>
            <person name="Barbe V."/>
            <person name="Barnay S."/>
            <person name="Blanchin S."/>
            <person name="Beckerich J.M."/>
            <person name="Beyne E."/>
            <person name="Bleykasten C."/>
            <person name="Boisrame A."/>
            <person name="Boyer J."/>
            <person name="Cattolico L."/>
            <person name="Confanioleri F."/>
            <person name="de Daruvar A."/>
            <person name="Despons L."/>
            <person name="Fabre E."/>
            <person name="Fairhead C."/>
            <person name="Ferry-Dumazet H."/>
            <person name="Groppi A."/>
            <person name="Hantraye F."/>
            <person name="Hennequin C."/>
            <person name="Jauniaux N."/>
            <person name="Joyet P."/>
            <person name="Kachouri R."/>
            <person name="Kerrest A."/>
            <person name="Koszul R."/>
            <person name="Lemaire M."/>
            <person name="Lesur I."/>
            <person name="Ma L."/>
            <person name="Muller H."/>
            <person name="Nicaud J.M."/>
            <person name="Nikolski M."/>
            <person name="Oztas S."/>
            <person name="Ozier-Kalogeropoulos O."/>
            <person name="Pellenz S."/>
            <person name="Potier S."/>
            <person name="Richard G.F."/>
            <person name="Straub M.L."/>
            <person name="Suleau A."/>
            <person name="Swennene D."/>
            <person name="Tekaia F."/>
            <person name="Wesolowski-Louvel M."/>
            <person name="Westhof E."/>
            <person name="Wirth B."/>
            <person name="Zeniou-Meyer M."/>
            <person name="Zivanovic I."/>
            <person name="Bolotin-Fukuhara M."/>
            <person name="Thierry A."/>
            <person name="Bouchier C."/>
            <person name="Caudron B."/>
            <person name="Scarpelli C."/>
            <person name="Gaillardin C."/>
            <person name="Weissenbach J."/>
            <person name="Wincker P."/>
            <person name="Souciet J.L."/>
        </authorList>
    </citation>
    <scope>NUCLEOTIDE SEQUENCE [LARGE SCALE GENOMIC DNA]</scope>
    <source>
        <strain evidence="4">ATCC 8585 / CBS 2359 / DSM 70799 / NBRC 1267 / NRRL Y-1140 / WM37</strain>
    </source>
</reference>
<dbReference type="SMART" id="SM00312">
    <property type="entry name" value="PX"/>
    <property type="match status" value="1"/>
</dbReference>
<feature type="compositionally biased region" description="Basic residues" evidence="1">
    <location>
        <begin position="50"/>
        <end position="59"/>
    </location>
</feature>
<dbReference type="InterPro" id="IPR024555">
    <property type="entry name" value="PX-associated"/>
</dbReference>
<dbReference type="Pfam" id="PF12828">
    <property type="entry name" value="PXB"/>
    <property type="match status" value="1"/>
</dbReference>
<dbReference type="Proteomes" id="UP000000598">
    <property type="component" value="Chromosome C"/>
</dbReference>
<organism evidence="3 4">
    <name type="scientific">Kluyveromyces lactis (strain ATCC 8585 / CBS 2359 / DSM 70799 / NBRC 1267 / NRRL Y-1140 / WM37)</name>
    <name type="common">Yeast</name>
    <name type="synonym">Candida sphaerica</name>
    <dbReference type="NCBI Taxonomy" id="284590"/>
    <lineage>
        <taxon>Eukaryota</taxon>
        <taxon>Fungi</taxon>
        <taxon>Dikarya</taxon>
        <taxon>Ascomycota</taxon>
        <taxon>Saccharomycotina</taxon>
        <taxon>Saccharomycetes</taxon>
        <taxon>Saccharomycetales</taxon>
        <taxon>Saccharomycetaceae</taxon>
        <taxon>Kluyveromyces</taxon>
    </lineage>
</organism>
<dbReference type="Pfam" id="PF12825">
    <property type="entry name" value="DUF3818"/>
    <property type="match status" value="1"/>
</dbReference>
<dbReference type="HOGENOM" id="CLU_007739_1_0_1"/>
<dbReference type="InterPro" id="IPR036871">
    <property type="entry name" value="PX_dom_sf"/>
</dbReference>
<dbReference type="STRING" id="284590.Q6CT44"/>
<feature type="domain" description="PX" evidence="2">
    <location>
        <begin position="248"/>
        <end position="418"/>
    </location>
</feature>
<feature type="region of interest" description="Disordered" evidence="1">
    <location>
        <begin position="45"/>
        <end position="72"/>
    </location>
</feature>
<keyword evidence="4" id="KW-1185">Reference proteome</keyword>
<sequence>MVVELSSVEEHYLKRELLRIELNTEFEKLNDINALRKFGCPFSDEDPKSKGKAKNKSHSRNSSVSSRVSSTLNSDDEVKQKFVGEFPVLSHFLQNFVMTFPLLSKELVKDPSFWQGKVQVFFEHFMSLPFSSSFDREELTKRRKMALKLSKVILLFYNSGIGVSKERQYYEQEKYHLTKDAEKATKLNKFTMPSKDNLQYLLTNEPIYFNGIDINVIAVVEHRLLFPDDKVKPKPAKSVANKWMKSNLGFDFSKLSLIDSGSSKRHQSYFMIRVRKEDPATTVFVYKTYEDFKRLAKDLKTGYPGKKLPQLPHKNKIQASIKQDGVDVTETLESITQQAKADLETDEIEYEEFDEDQHDQSSEQSSEQNTPNINKNRTLPRERMRTSLRQYLRTLCQEKEVATGTPLKKFLFSKSERLEDAELNSAVKNDMKNRELVDLTNIEHQIKFQKMAFERSLKLQDSLKEMKTSLLQDQDFLLGLFKEFKEKRDPYELSPILRDFFDWCKIYMSATLYQMFLGDDSGYELYKQVRRLHKLLPYTIMIQILRFTNPIAIMKGMMDLFMAQPFGGQSLLQTMFSTILTDDLKGQDKIIEELETVIKTNHQYGTEICRFFKKVIFENEDSSLLDMDAVHSDVKLMSMPISVIITMRGTEMEHVSSDALAELMESYTYWKNEQENSIALVHVRSNDSLSASVGVYFTRIKEYLQLLIQERDKRLMKQLWEDPELSQLIKSMVTLFYEPMIKVFKVARMDLAFRNFEKFMNDLIYLLDNVINGNKGSVTITNIVDEINELINKHETSFYQFAHDIYVNDTQGIFEGFITWICSIINFLQRSKFGKVEDAIDLNVLLQKSDVDADIVKEQLQQVIDKRLESRKLYSELVKTKGKKENGEQKKESENVNNLLDRQWKNLNHMVIPNDSADLNLDDADLVDLDLDIQDYEYLQNDEADELELKYKAILDKEVPVSEIEKFLETTFRPKLREVLNV</sequence>
<dbReference type="PANTHER" id="PTHR47185">
    <property type="entry name" value="PX DOMAIN-CONTAINING PROTEIN YPR097W"/>
    <property type="match status" value="1"/>
</dbReference>
<evidence type="ECO:0000313" key="4">
    <source>
        <dbReference type="Proteomes" id="UP000000598"/>
    </source>
</evidence>
<dbReference type="InterPro" id="IPR001683">
    <property type="entry name" value="PX_dom"/>
</dbReference>
<dbReference type="KEGG" id="kla:KLLA0_C15543g"/>
<evidence type="ECO:0000259" key="2">
    <source>
        <dbReference type="PROSITE" id="PS50195"/>
    </source>
</evidence>
<protein>
    <submittedName>
        <fullName evidence="3">KLLA0C15543p</fullName>
    </submittedName>
</protein>
<dbReference type="InterPro" id="IPR047168">
    <property type="entry name" value="LEC1-like"/>
</dbReference>
<dbReference type="PANTHER" id="PTHR47185:SF1">
    <property type="entry name" value="PX DOMAIN-CONTAINING PROTEIN YPR097W"/>
    <property type="match status" value="1"/>
</dbReference>
<dbReference type="OMA" id="MGWLEGI"/>
<evidence type="ECO:0000256" key="1">
    <source>
        <dbReference type="SAM" id="MobiDB-lite"/>
    </source>
</evidence>
<dbReference type="GO" id="GO:0035091">
    <property type="term" value="F:phosphatidylinositol binding"/>
    <property type="evidence" value="ECO:0007669"/>
    <property type="project" value="InterPro"/>
</dbReference>
<evidence type="ECO:0000313" key="3">
    <source>
        <dbReference type="EMBL" id="CAH01746.1"/>
    </source>
</evidence>
<gene>
    <name evidence="3" type="ORF">KLLA0_C15543g</name>
</gene>
<dbReference type="AlphaFoldDB" id="Q6CT44"/>
<dbReference type="EMBL" id="CR382123">
    <property type="protein sequence ID" value="CAH01746.1"/>
    <property type="molecule type" value="Genomic_DNA"/>
</dbReference>
<dbReference type="PROSITE" id="PS50195">
    <property type="entry name" value="PX"/>
    <property type="match status" value="1"/>
</dbReference>
<proteinExistence type="predicted"/>
<dbReference type="FunCoup" id="Q6CT44">
    <property type="interactions" value="35"/>
</dbReference>
<dbReference type="CDD" id="cd06869">
    <property type="entry name" value="PX_UP2_fungi"/>
    <property type="match status" value="1"/>
</dbReference>
<dbReference type="SUPFAM" id="SSF64268">
    <property type="entry name" value="PX domain"/>
    <property type="match status" value="1"/>
</dbReference>
<dbReference type="Pfam" id="PF00787">
    <property type="entry name" value="PX"/>
    <property type="match status" value="1"/>
</dbReference>
<dbReference type="InterPro" id="IPR024554">
    <property type="entry name" value="LEC1-like_C"/>
</dbReference>